<dbReference type="EMBL" id="JAME01000028">
    <property type="protein sequence ID" value="ETX27692.1"/>
    <property type="molecule type" value="Genomic_DNA"/>
</dbReference>
<accession>X7F450</accession>
<dbReference type="Proteomes" id="UP000023430">
    <property type="component" value="Unassembled WGS sequence"/>
</dbReference>
<dbReference type="OrthoDB" id="9801773at2"/>
<protein>
    <submittedName>
        <fullName evidence="1">Thiol-disulfide oxidoreductase</fullName>
    </submittedName>
</protein>
<evidence type="ECO:0000313" key="2">
    <source>
        <dbReference type="Proteomes" id="UP000023430"/>
    </source>
</evidence>
<keyword evidence="2" id="KW-1185">Reference proteome</keyword>
<dbReference type="AlphaFoldDB" id="X7F450"/>
<gene>
    <name evidence="1" type="ORF">RISW2_11525</name>
</gene>
<proteinExistence type="predicted"/>
<sequence>MTDELTVIYNDTCPICAREVAGYRRLTRTHGLDIAFRGLSGGDLARFGLTRRDAARRFHVMKDDVLVSGIPAFALVWERIPRLRWLARTVRLPVVAPVAAALYDHVAAPALFALHRRRERLGKAVPRG</sequence>
<organism evidence="1 2">
    <name type="scientific">Roseivivax isoporae LMG 25204</name>
    <dbReference type="NCBI Taxonomy" id="1449351"/>
    <lineage>
        <taxon>Bacteria</taxon>
        <taxon>Pseudomonadati</taxon>
        <taxon>Pseudomonadota</taxon>
        <taxon>Alphaproteobacteria</taxon>
        <taxon>Rhodobacterales</taxon>
        <taxon>Roseobacteraceae</taxon>
        <taxon>Roseivivax</taxon>
    </lineage>
</organism>
<reference evidence="1 2" key="1">
    <citation type="submission" date="2014-01" db="EMBL/GenBank/DDBJ databases">
        <title>Roseivivax isoporae LMG 25204 Genome Sequencing.</title>
        <authorList>
            <person name="Lai Q."/>
            <person name="Li G."/>
            <person name="Shao Z."/>
        </authorList>
    </citation>
    <scope>NUCLEOTIDE SEQUENCE [LARGE SCALE GENOMIC DNA]</scope>
    <source>
        <strain evidence="1 2">LMG 25204</strain>
    </source>
</reference>
<comment type="caution">
    <text evidence="1">The sequence shown here is derived from an EMBL/GenBank/DDBJ whole genome shotgun (WGS) entry which is preliminary data.</text>
</comment>
<dbReference type="GO" id="GO:0015035">
    <property type="term" value="F:protein-disulfide reductase activity"/>
    <property type="evidence" value="ECO:0007669"/>
    <property type="project" value="InterPro"/>
</dbReference>
<dbReference type="RefSeq" id="WP_043773372.1">
    <property type="nucleotide sequence ID" value="NZ_JAME01000028.1"/>
</dbReference>
<evidence type="ECO:0000313" key="1">
    <source>
        <dbReference type="EMBL" id="ETX27692.1"/>
    </source>
</evidence>
<dbReference type="STRING" id="1449351.RISW2_11525"/>
<dbReference type="eggNOG" id="COG3011">
    <property type="taxonomic scope" value="Bacteria"/>
</dbReference>
<dbReference type="InterPro" id="IPR007263">
    <property type="entry name" value="DCC1-like"/>
</dbReference>
<name>X7F450_9RHOB</name>
<dbReference type="Pfam" id="PF04134">
    <property type="entry name" value="DCC1-like"/>
    <property type="match status" value="1"/>
</dbReference>